<feature type="transmembrane region" description="Helical" evidence="7">
    <location>
        <begin position="326"/>
        <end position="348"/>
    </location>
</feature>
<feature type="transmembrane region" description="Helical" evidence="7">
    <location>
        <begin position="227"/>
        <end position="250"/>
    </location>
</feature>
<dbReference type="GO" id="GO:0005886">
    <property type="term" value="C:plasma membrane"/>
    <property type="evidence" value="ECO:0007669"/>
    <property type="project" value="UniProtKB-SubCell"/>
</dbReference>
<name>A0A0P7W678_9RHOB</name>
<evidence type="ECO:0000256" key="5">
    <source>
        <dbReference type="ARBA" id="ARBA00022989"/>
    </source>
</evidence>
<feature type="transmembrane region" description="Helical" evidence="7">
    <location>
        <begin position="51"/>
        <end position="74"/>
    </location>
</feature>
<evidence type="ECO:0000313" key="10">
    <source>
        <dbReference type="Proteomes" id="UP000050413"/>
    </source>
</evidence>
<feature type="transmembrane region" description="Helical" evidence="7">
    <location>
        <begin position="262"/>
        <end position="283"/>
    </location>
</feature>
<sequence>MTDQSLPRPGPIASAWAYIWRKERVWLAFALIVLAIALLDPGQLAPSFDKVVASLLSVGPFLAASILIAAWAGATGADNLIAKAFTGAPAMMIAMGALAGGLSPFCSCGVIPLIAAFLAMGVPLAPVMAFWLASPLMDPSMFALTTGVLGLEFAVAKTLIALGMGVLGGTVVHLVVRAGGLSDPLREGIGNGGCGGAKARNPKPPVWAFWTDPARVTKFRTEGTRTFLFLLKWMSLAFLLESLMLAYIPAEMVTQTLGGAGLTPIAIATLVGVPAYFNGYAALPLIGGLMDQGMLGGAGMAFLIAGGVTSLPAAIAVWALVKLRVFALYIAISLGGAFASGLLFQVWLTL</sequence>
<evidence type="ECO:0000313" key="9">
    <source>
        <dbReference type="EMBL" id="KPP92362.1"/>
    </source>
</evidence>
<evidence type="ECO:0000256" key="3">
    <source>
        <dbReference type="ARBA" id="ARBA00022475"/>
    </source>
</evidence>
<dbReference type="PATRIC" id="fig|1666912.4.peg.893"/>
<feature type="transmembrane region" description="Helical" evidence="7">
    <location>
        <begin position="24"/>
        <end position="39"/>
    </location>
</feature>
<keyword evidence="4 7" id="KW-0812">Transmembrane</keyword>
<organism evidence="9 10">
    <name type="scientific">Roseibaca calidilacus</name>
    <dbReference type="NCBI Taxonomy" id="1666912"/>
    <lineage>
        <taxon>Bacteria</taxon>
        <taxon>Pseudomonadati</taxon>
        <taxon>Pseudomonadota</taxon>
        <taxon>Alphaproteobacteria</taxon>
        <taxon>Rhodobacterales</taxon>
        <taxon>Paracoccaceae</taxon>
        <taxon>Roseinatronobacter</taxon>
    </lineage>
</organism>
<dbReference type="EMBL" id="LJSG01000012">
    <property type="protein sequence ID" value="KPP92362.1"/>
    <property type="molecule type" value="Genomic_DNA"/>
</dbReference>
<dbReference type="PANTHER" id="PTHR34184">
    <property type="entry name" value="UPF0718 PROTEIN YCGR"/>
    <property type="match status" value="1"/>
</dbReference>
<dbReference type="EMBL" id="FBYC01000001">
    <property type="protein sequence ID" value="CUX79657.1"/>
    <property type="molecule type" value="Genomic_DNA"/>
</dbReference>
<feature type="transmembrane region" description="Helical" evidence="7">
    <location>
        <begin position="153"/>
        <end position="176"/>
    </location>
</feature>
<proteinExistence type="inferred from homology"/>
<dbReference type="InterPro" id="IPR052923">
    <property type="entry name" value="UPF0718"/>
</dbReference>
<dbReference type="Pfam" id="PF03773">
    <property type="entry name" value="ArsP_1"/>
    <property type="match status" value="1"/>
</dbReference>
<evidence type="ECO:0000256" key="7">
    <source>
        <dbReference type="SAM" id="Phobius"/>
    </source>
</evidence>
<dbReference type="AlphaFoldDB" id="A0A0P7W678"/>
<feature type="transmembrane region" description="Helical" evidence="7">
    <location>
        <begin position="110"/>
        <end position="133"/>
    </location>
</feature>
<keyword evidence="3" id="KW-1003">Cell membrane</keyword>
<dbReference type="Proteomes" id="UP000050413">
    <property type="component" value="Unassembled WGS sequence"/>
</dbReference>
<keyword evidence="6 7" id="KW-0472">Membrane</keyword>
<reference evidence="8 11" key="2">
    <citation type="submission" date="2016-01" db="EMBL/GenBank/DDBJ databases">
        <authorList>
            <person name="Varghese N."/>
        </authorList>
    </citation>
    <scope>NUCLEOTIDE SEQUENCE [LARGE SCALE GENOMIC DNA]</scope>
    <source>
        <strain evidence="8 11">HL-91</strain>
    </source>
</reference>
<dbReference type="RefSeq" id="WP_072244429.1">
    <property type="nucleotide sequence ID" value="NZ_FBYC01000001.1"/>
</dbReference>
<feature type="transmembrane region" description="Helical" evidence="7">
    <location>
        <begin position="295"/>
        <end position="320"/>
    </location>
</feature>
<dbReference type="Proteomes" id="UP000182045">
    <property type="component" value="Unassembled WGS sequence"/>
</dbReference>
<feature type="transmembrane region" description="Helical" evidence="7">
    <location>
        <begin position="80"/>
        <end position="98"/>
    </location>
</feature>
<evidence type="ECO:0000313" key="11">
    <source>
        <dbReference type="Proteomes" id="UP000182045"/>
    </source>
</evidence>
<evidence type="ECO:0000256" key="4">
    <source>
        <dbReference type="ARBA" id="ARBA00022692"/>
    </source>
</evidence>
<gene>
    <name evidence="8" type="ORF">Ga0058931_0341</name>
    <name evidence="9" type="ORF">HLUCCA05_08760</name>
</gene>
<dbReference type="STRING" id="1666912.Ga0058931_0341"/>
<comment type="subcellular location">
    <subcellularLocation>
        <location evidence="1">Cell membrane</location>
        <topology evidence="1">Multi-pass membrane protein</topology>
    </subcellularLocation>
</comment>
<dbReference type="InterPro" id="IPR005524">
    <property type="entry name" value="DUF318"/>
</dbReference>
<evidence type="ECO:0000256" key="2">
    <source>
        <dbReference type="ARBA" id="ARBA00006386"/>
    </source>
</evidence>
<comment type="caution">
    <text evidence="9">The sequence shown here is derived from an EMBL/GenBank/DDBJ whole genome shotgun (WGS) entry which is preliminary data.</text>
</comment>
<reference evidence="9 10" key="1">
    <citation type="submission" date="2015-09" db="EMBL/GenBank/DDBJ databases">
        <title>Identification and resolution of microdiversity through metagenomic sequencing of parallel consortia.</title>
        <authorList>
            <person name="Nelson W.C."/>
            <person name="Romine M.F."/>
            <person name="Lindemann S.R."/>
        </authorList>
    </citation>
    <scope>NUCLEOTIDE SEQUENCE [LARGE SCALE GENOMIC DNA]</scope>
    <source>
        <strain evidence="9">HL-91</strain>
    </source>
</reference>
<protein>
    <submittedName>
        <fullName evidence="9">ArsP family permease</fullName>
    </submittedName>
</protein>
<evidence type="ECO:0000256" key="1">
    <source>
        <dbReference type="ARBA" id="ARBA00004651"/>
    </source>
</evidence>
<dbReference type="PANTHER" id="PTHR34184:SF4">
    <property type="entry name" value="UPF0718 PROTEIN YCGR"/>
    <property type="match status" value="1"/>
</dbReference>
<accession>A0A0P7W678</accession>
<keyword evidence="5 7" id="KW-1133">Transmembrane helix</keyword>
<comment type="similarity">
    <text evidence="2">Belongs to the UPF0718 family.</text>
</comment>
<evidence type="ECO:0000313" key="8">
    <source>
        <dbReference type="EMBL" id="CUX79657.1"/>
    </source>
</evidence>
<evidence type="ECO:0000256" key="6">
    <source>
        <dbReference type="ARBA" id="ARBA00023136"/>
    </source>
</evidence>
<keyword evidence="11" id="KW-1185">Reference proteome</keyword>
<dbReference type="OrthoDB" id="9777774at2"/>